<organism evidence="2 3">
    <name type="scientific">Tanacetum coccineum</name>
    <dbReference type="NCBI Taxonomy" id="301880"/>
    <lineage>
        <taxon>Eukaryota</taxon>
        <taxon>Viridiplantae</taxon>
        <taxon>Streptophyta</taxon>
        <taxon>Embryophyta</taxon>
        <taxon>Tracheophyta</taxon>
        <taxon>Spermatophyta</taxon>
        <taxon>Magnoliopsida</taxon>
        <taxon>eudicotyledons</taxon>
        <taxon>Gunneridae</taxon>
        <taxon>Pentapetalae</taxon>
        <taxon>asterids</taxon>
        <taxon>campanulids</taxon>
        <taxon>Asterales</taxon>
        <taxon>Asteraceae</taxon>
        <taxon>Asteroideae</taxon>
        <taxon>Anthemideae</taxon>
        <taxon>Anthemidinae</taxon>
        <taxon>Tanacetum</taxon>
    </lineage>
</organism>
<keyword evidence="3" id="KW-1185">Reference proteome</keyword>
<name>A0ABQ4WLR3_9ASTR</name>
<evidence type="ECO:0000313" key="3">
    <source>
        <dbReference type="Proteomes" id="UP001151760"/>
    </source>
</evidence>
<feature type="compositionally biased region" description="Pro residues" evidence="1">
    <location>
        <begin position="211"/>
        <end position="221"/>
    </location>
</feature>
<feature type="region of interest" description="Disordered" evidence="1">
    <location>
        <begin position="24"/>
        <end position="78"/>
    </location>
</feature>
<proteinExistence type="predicted"/>
<comment type="caution">
    <text evidence="2">The sequence shown here is derived from an EMBL/GenBank/DDBJ whole genome shotgun (WGS) entry which is preliminary data.</text>
</comment>
<protein>
    <submittedName>
        <fullName evidence="2">Uncharacterized protein</fullName>
    </submittedName>
</protein>
<evidence type="ECO:0000256" key="1">
    <source>
        <dbReference type="SAM" id="MobiDB-lite"/>
    </source>
</evidence>
<feature type="region of interest" description="Disordered" evidence="1">
    <location>
        <begin position="186"/>
        <end position="221"/>
    </location>
</feature>
<dbReference type="Proteomes" id="UP001151760">
    <property type="component" value="Unassembled WGS sequence"/>
</dbReference>
<feature type="compositionally biased region" description="Pro residues" evidence="1">
    <location>
        <begin position="41"/>
        <end position="50"/>
    </location>
</feature>
<reference evidence="2" key="2">
    <citation type="submission" date="2022-01" db="EMBL/GenBank/DDBJ databases">
        <authorList>
            <person name="Yamashiro T."/>
            <person name="Shiraishi A."/>
            <person name="Satake H."/>
            <person name="Nakayama K."/>
        </authorList>
    </citation>
    <scope>NUCLEOTIDE SEQUENCE</scope>
</reference>
<sequence>MEEEPRKANVETKVESMVTVSIHQASSSVPPLSTPIIDFSPPKPVSPPVQEPIFTTITTTTKTPPSPPPPLPQSTTDPDLANRIFALEKRSADFEQKHQLQDKTTKALASKVYKLENHDLYSKINKQDNEVVKEAVHNAIQAPLHERFKDFLEFQMKEILHDRMFESGSYISHPDHTTLYEALEASMQRENNDELHKALTTSRKRRRDNQDPPPPPPKDSD</sequence>
<feature type="compositionally biased region" description="Low complexity" evidence="1">
    <location>
        <begin position="52"/>
        <end position="63"/>
    </location>
</feature>
<evidence type="ECO:0000313" key="2">
    <source>
        <dbReference type="EMBL" id="GJS53835.1"/>
    </source>
</evidence>
<accession>A0ABQ4WLR3</accession>
<reference evidence="2" key="1">
    <citation type="journal article" date="2022" name="Int. J. Mol. Sci.">
        <title>Draft Genome of Tanacetum Coccineum: Genomic Comparison of Closely Related Tanacetum-Family Plants.</title>
        <authorList>
            <person name="Yamashiro T."/>
            <person name="Shiraishi A."/>
            <person name="Nakayama K."/>
            <person name="Satake H."/>
        </authorList>
    </citation>
    <scope>NUCLEOTIDE SEQUENCE</scope>
</reference>
<gene>
    <name evidence="2" type="ORF">Tco_0627197</name>
</gene>
<dbReference type="EMBL" id="BQNB010008753">
    <property type="protein sequence ID" value="GJS53835.1"/>
    <property type="molecule type" value="Genomic_DNA"/>
</dbReference>